<accession>A0A1F7V8D5</accession>
<sequence>MQKQIQWVDLIAWDPVQKKGTMCARVLFRDEKIQFQGELALVSELKDGLTTYPDAQLVYPEDGMKFLEAVAASFRSPSLLATDIQSADEPSPFGDRAMTFKQE</sequence>
<organism evidence="1 2">
    <name type="scientific">Candidatus Uhrbacteria bacterium RIFCSPLOWO2_02_FULL_48_18</name>
    <dbReference type="NCBI Taxonomy" id="1802408"/>
    <lineage>
        <taxon>Bacteria</taxon>
        <taxon>Candidatus Uhriibacteriota</taxon>
    </lineage>
</organism>
<dbReference type="Proteomes" id="UP000176593">
    <property type="component" value="Unassembled WGS sequence"/>
</dbReference>
<dbReference type="AlphaFoldDB" id="A0A1F7V8D5"/>
<evidence type="ECO:0000313" key="2">
    <source>
        <dbReference type="Proteomes" id="UP000176593"/>
    </source>
</evidence>
<gene>
    <name evidence="1" type="ORF">A3I41_05430</name>
</gene>
<name>A0A1F7V8D5_9BACT</name>
<protein>
    <submittedName>
        <fullName evidence="1">Uncharacterized protein</fullName>
    </submittedName>
</protein>
<reference evidence="1 2" key="1">
    <citation type="journal article" date="2016" name="Nat. Commun.">
        <title>Thousands of microbial genomes shed light on interconnected biogeochemical processes in an aquifer system.</title>
        <authorList>
            <person name="Anantharaman K."/>
            <person name="Brown C.T."/>
            <person name="Hug L.A."/>
            <person name="Sharon I."/>
            <person name="Castelle C.J."/>
            <person name="Probst A.J."/>
            <person name="Thomas B.C."/>
            <person name="Singh A."/>
            <person name="Wilkins M.J."/>
            <person name="Karaoz U."/>
            <person name="Brodie E.L."/>
            <person name="Williams K.H."/>
            <person name="Hubbard S.S."/>
            <person name="Banfield J.F."/>
        </authorList>
    </citation>
    <scope>NUCLEOTIDE SEQUENCE [LARGE SCALE GENOMIC DNA]</scope>
</reference>
<comment type="caution">
    <text evidence="1">The sequence shown here is derived from an EMBL/GenBank/DDBJ whole genome shotgun (WGS) entry which is preliminary data.</text>
</comment>
<proteinExistence type="predicted"/>
<evidence type="ECO:0000313" key="1">
    <source>
        <dbReference type="EMBL" id="OGL86740.1"/>
    </source>
</evidence>
<dbReference type="EMBL" id="MGEQ01000007">
    <property type="protein sequence ID" value="OGL86740.1"/>
    <property type="molecule type" value="Genomic_DNA"/>
</dbReference>